<evidence type="ECO:0000313" key="2">
    <source>
        <dbReference type="EMBL" id="WEK35928.1"/>
    </source>
</evidence>
<accession>A0AAJ6BG87</accession>
<name>A0AAJ6BG87_9BACT</name>
<protein>
    <submittedName>
        <fullName evidence="2">Uncharacterized protein</fullName>
    </submittedName>
</protein>
<dbReference type="EMBL" id="CP119311">
    <property type="protein sequence ID" value="WEK35928.1"/>
    <property type="molecule type" value="Genomic_DNA"/>
</dbReference>
<dbReference type="AlphaFoldDB" id="A0AAJ6BG87"/>
<dbReference type="Gene3D" id="1.50.10.10">
    <property type="match status" value="1"/>
</dbReference>
<organism evidence="2 3">
    <name type="scientific">Candidatus Pseudobacter hemicellulosilyticus</name>
    <dbReference type="NCBI Taxonomy" id="3121375"/>
    <lineage>
        <taxon>Bacteria</taxon>
        <taxon>Pseudomonadati</taxon>
        <taxon>Bacteroidota</taxon>
        <taxon>Chitinophagia</taxon>
        <taxon>Chitinophagales</taxon>
        <taxon>Chitinophagaceae</taxon>
        <taxon>Pseudobacter</taxon>
    </lineage>
</organism>
<dbReference type="GO" id="GO:0005975">
    <property type="term" value="P:carbohydrate metabolic process"/>
    <property type="evidence" value="ECO:0007669"/>
    <property type="project" value="InterPro"/>
</dbReference>
<keyword evidence="1" id="KW-0732">Signal</keyword>
<reference evidence="2" key="1">
    <citation type="submission" date="2023-03" db="EMBL/GenBank/DDBJ databases">
        <title>Andean soil-derived lignocellulolytic bacterial consortium as a source of novel taxa and putative plastic-active enzymes.</title>
        <authorList>
            <person name="Diaz-Garcia L."/>
            <person name="Chuvochina M."/>
            <person name="Feuerriegel G."/>
            <person name="Bunk B."/>
            <person name="Sproer C."/>
            <person name="Streit W.R."/>
            <person name="Rodriguez L.M."/>
            <person name="Overmann J."/>
            <person name="Jimenez D.J."/>
        </authorList>
    </citation>
    <scope>NUCLEOTIDE SEQUENCE</scope>
    <source>
        <strain evidence="2">MAG 7</strain>
    </source>
</reference>
<evidence type="ECO:0000256" key="1">
    <source>
        <dbReference type="SAM" id="SignalP"/>
    </source>
</evidence>
<gene>
    <name evidence="2" type="ORF">P0Y53_00320</name>
</gene>
<sequence>MFTSKKITTPLFKVCLPLLMLGLAACSKGGDSNPDPGPDPVAPAALLNATHLESLMTNVTFDNGQVGTAVYIYADAPSYTPIGAVGEGFTCVDDVARALQYYVRHADFATSQAIQDKAYGLTRFVLNMQAPNGYFYNFVQTGNAINKFGITSINTAKWWSWRALQGLTEAAPIIRTKNTSLAAEIDAVVNKLVAVIKTELVNLPETTKLVEGVEVPEWLPEGADQGATMLLGLIPYATASGDAEIRTYIKKLADGIVRTQLGGAAQFPYGVFLSSGNHWHAYGCDQAHALFAAAKFLNDASYSDKAKIEVDQFYSWIISSGFKSSFDVRITNNVPAGYNQTPYEQIAYGVRPMVFAALDAYELTKDEQYADKAGRLASWFFGNNSASAQMYSRSNGRCFDAINTGNAVNRNSGAESTIEALLALQRISTHATVIAAMDKYSK</sequence>
<proteinExistence type="predicted"/>
<dbReference type="InterPro" id="IPR008928">
    <property type="entry name" value="6-hairpin_glycosidase_sf"/>
</dbReference>
<dbReference type="Proteomes" id="UP001220610">
    <property type="component" value="Chromosome"/>
</dbReference>
<dbReference type="SUPFAM" id="SSF48208">
    <property type="entry name" value="Six-hairpin glycosidases"/>
    <property type="match status" value="1"/>
</dbReference>
<evidence type="ECO:0000313" key="3">
    <source>
        <dbReference type="Proteomes" id="UP001220610"/>
    </source>
</evidence>
<feature type="signal peptide" evidence="1">
    <location>
        <begin position="1"/>
        <end position="29"/>
    </location>
</feature>
<dbReference type="InterPro" id="IPR012341">
    <property type="entry name" value="6hp_glycosidase-like_sf"/>
</dbReference>
<feature type="chain" id="PRO_5042481141" evidence="1">
    <location>
        <begin position="30"/>
        <end position="442"/>
    </location>
</feature>